<dbReference type="EMBL" id="HBUE01181028">
    <property type="protein sequence ID" value="CAG6520302.1"/>
    <property type="molecule type" value="Transcribed_RNA"/>
</dbReference>
<name>A0A8D8NNQ8_CULPI</name>
<accession>A0A8D8NNQ8</accession>
<evidence type="ECO:0000313" key="1">
    <source>
        <dbReference type="EMBL" id="CAG6571870.1"/>
    </source>
</evidence>
<reference evidence="1" key="1">
    <citation type="submission" date="2021-05" db="EMBL/GenBank/DDBJ databases">
        <authorList>
            <person name="Alioto T."/>
            <person name="Alioto T."/>
            <person name="Gomez Garrido J."/>
        </authorList>
    </citation>
    <scope>NUCLEOTIDE SEQUENCE</scope>
</reference>
<protein>
    <submittedName>
        <fullName evidence="1">(northern house mosquito) hypothetical protein</fullName>
    </submittedName>
</protein>
<organism evidence="1">
    <name type="scientific">Culex pipiens</name>
    <name type="common">House mosquito</name>
    <dbReference type="NCBI Taxonomy" id="7175"/>
    <lineage>
        <taxon>Eukaryota</taxon>
        <taxon>Metazoa</taxon>
        <taxon>Ecdysozoa</taxon>
        <taxon>Arthropoda</taxon>
        <taxon>Hexapoda</taxon>
        <taxon>Insecta</taxon>
        <taxon>Pterygota</taxon>
        <taxon>Neoptera</taxon>
        <taxon>Endopterygota</taxon>
        <taxon>Diptera</taxon>
        <taxon>Nematocera</taxon>
        <taxon>Culicoidea</taxon>
        <taxon>Culicidae</taxon>
        <taxon>Culicinae</taxon>
        <taxon>Culicini</taxon>
        <taxon>Culex</taxon>
        <taxon>Culex</taxon>
    </lineage>
</organism>
<proteinExistence type="predicted"/>
<sequence>MSAFEQFFFPTGKTFIKATRILFFFEKLTKPQNHLIRAVLTVPKTRPLLCRLFLEESAQNFQSICEFFTKLLKKVKINQFVQFFTSSINAFLMNNLSFQRLEFVTQF</sequence>
<dbReference type="AlphaFoldDB" id="A0A8D8NNQ8"/>
<dbReference type="EMBL" id="HBUE01286640">
    <property type="protein sequence ID" value="CAG6571870.1"/>
    <property type="molecule type" value="Transcribed_RNA"/>
</dbReference>